<keyword evidence="3" id="KW-1185">Reference proteome</keyword>
<sequence>MEVKTPRAKRISMRKKRSSGSHRVALATRRLPLHYKTQVTGFVRPALVSEGQGLQTGSTLEMVVLH</sequence>
<organism evidence="2 3">
    <name type="scientific">Liparis tanakae</name>
    <name type="common">Tanaka's snailfish</name>
    <dbReference type="NCBI Taxonomy" id="230148"/>
    <lineage>
        <taxon>Eukaryota</taxon>
        <taxon>Metazoa</taxon>
        <taxon>Chordata</taxon>
        <taxon>Craniata</taxon>
        <taxon>Vertebrata</taxon>
        <taxon>Euteleostomi</taxon>
        <taxon>Actinopterygii</taxon>
        <taxon>Neopterygii</taxon>
        <taxon>Teleostei</taxon>
        <taxon>Neoteleostei</taxon>
        <taxon>Acanthomorphata</taxon>
        <taxon>Eupercaria</taxon>
        <taxon>Perciformes</taxon>
        <taxon>Cottioidei</taxon>
        <taxon>Cottales</taxon>
        <taxon>Liparidae</taxon>
        <taxon>Liparis</taxon>
    </lineage>
</organism>
<dbReference type="AlphaFoldDB" id="A0A4Z2I100"/>
<evidence type="ECO:0000313" key="2">
    <source>
        <dbReference type="EMBL" id="TNN71491.1"/>
    </source>
</evidence>
<feature type="region of interest" description="Disordered" evidence="1">
    <location>
        <begin position="1"/>
        <end position="23"/>
    </location>
</feature>
<feature type="compositionally biased region" description="Basic residues" evidence="1">
    <location>
        <begin position="1"/>
        <end position="20"/>
    </location>
</feature>
<dbReference type="Proteomes" id="UP000314294">
    <property type="component" value="Unassembled WGS sequence"/>
</dbReference>
<name>A0A4Z2I100_9TELE</name>
<protein>
    <submittedName>
        <fullName evidence="2">Uncharacterized protein</fullName>
    </submittedName>
</protein>
<evidence type="ECO:0000256" key="1">
    <source>
        <dbReference type="SAM" id="MobiDB-lite"/>
    </source>
</evidence>
<proteinExistence type="predicted"/>
<dbReference type="EMBL" id="SRLO01000149">
    <property type="protein sequence ID" value="TNN71491.1"/>
    <property type="molecule type" value="Genomic_DNA"/>
</dbReference>
<comment type="caution">
    <text evidence="2">The sequence shown here is derived from an EMBL/GenBank/DDBJ whole genome shotgun (WGS) entry which is preliminary data.</text>
</comment>
<evidence type="ECO:0000313" key="3">
    <source>
        <dbReference type="Proteomes" id="UP000314294"/>
    </source>
</evidence>
<reference evidence="2 3" key="1">
    <citation type="submission" date="2019-03" db="EMBL/GenBank/DDBJ databases">
        <title>First draft genome of Liparis tanakae, snailfish: a comprehensive survey of snailfish specific genes.</title>
        <authorList>
            <person name="Kim W."/>
            <person name="Song I."/>
            <person name="Jeong J.-H."/>
            <person name="Kim D."/>
            <person name="Kim S."/>
            <person name="Ryu S."/>
            <person name="Song J.Y."/>
            <person name="Lee S.K."/>
        </authorList>
    </citation>
    <scope>NUCLEOTIDE SEQUENCE [LARGE SCALE GENOMIC DNA]</scope>
    <source>
        <tissue evidence="2">Muscle</tissue>
    </source>
</reference>
<gene>
    <name evidence="2" type="ORF">EYF80_018325</name>
</gene>
<accession>A0A4Z2I100</accession>